<name>A0ABZ1D5R8_9TREE</name>
<keyword evidence="2" id="KW-0227">DNA damage</keyword>
<feature type="compositionally biased region" description="Low complexity" evidence="4">
    <location>
        <begin position="12"/>
        <end position="32"/>
    </location>
</feature>
<comment type="similarity">
    <text evidence="1">Belongs to the SWI5/SAE3 family.</text>
</comment>
<protein>
    <recommendedName>
        <fullName evidence="7">DNA repair protein Swi5/Sae3</fullName>
    </recommendedName>
</protein>
<evidence type="ECO:0000256" key="3">
    <source>
        <dbReference type="ARBA" id="ARBA00023204"/>
    </source>
</evidence>
<evidence type="ECO:0000256" key="4">
    <source>
        <dbReference type="SAM" id="MobiDB-lite"/>
    </source>
</evidence>
<dbReference type="Proteomes" id="UP001329825">
    <property type="component" value="Chromosome 9"/>
</dbReference>
<proteinExistence type="inferred from homology"/>
<dbReference type="EMBL" id="CP141889">
    <property type="protein sequence ID" value="WRT69384.1"/>
    <property type="molecule type" value="Genomic_DNA"/>
</dbReference>
<dbReference type="PANTHER" id="PTHR28529:SF2">
    <property type="entry name" value="DNA REPAIR PROTEIN SWI5 HOMOLOG"/>
    <property type="match status" value="1"/>
</dbReference>
<feature type="region of interest" description="Disordered" evidence="4">
    <location>
        <begin position="1"/>
        <end position="41"/>
    </location>
</feature>
<dbReference type="GeneID" id="87958498"/>
<dbReference type="RefSeq" id="XP_062794123.1">
    <property type="nucleotide sequence ID" value="XM_062938072.1"/>
</dbReference>
<evidence type="ECO:0000256" key="2">
    <source>
        <dbReference type="ARBA" id="ARBA00022763"/>
    </source>
</evidence>
<dbReference type="Gene3D" id="1.20.5.170">
    <property type="match status" value="1"/>
</dbReference>
<accession>A0ABZ1D5R8</accession>
<dbReference type="PANTHER" id="PTHR28529">
    <property type="entry name" value="DNA REPAIR PROTEIN SWI5 HOMOLOG"/>
    <property type="match status" value="1"/>
</dbReference>
<evidence type="ECO:0000256" key="1">
    <source>
        <dbReference type="ARBA" id="ARBA00008060"/>
    </source>
</evidence>
<reference evidence="5 6" key="1">
    <citation type="submission" date="2024-01" db="EMBL/GenBank/DDBJ databases">
        <title>Comparative genomics of Cryptococcus and Kwoniella reveals pathogenesis evolution and contrasting modes of karyotype evolution via chromosome fusion or intercentromeric recombination.</title>
        <authorList>
            <person name="Coelho M.A."/>
            <person name="David-Palma M."/>
            <person name="Shea T."/>
            <person name="Bowers K."/>
            <person name="McGinley-Smith S."/>
            <person name="Mohammad A.W."/>
            <person name="Gnirke A."/>
            <person name="Yurkov A.M."/>
            <person name="Nowrousian M."/>
            <person name="Sun S."/>
            <person name="Cuomo C.A."/>
            <person name="Heitman J."/>
        </authorList>
    </citation>
    <scope>NUCLEOTIDE SEQUENCE [LARGE SCALE GENOMIC DNA]</scope>
    <source>
        <strain evidence="5">CBS 11374</strain>
    </source>
</reference>
<keyword evidence="3" id="KW-0234">DNA repair</keyword>
<organism evidence="5 6">
    <name type="scientific">Kwoniella shivajii</name>
    <dbReference type="NCBI Taxonomy" id="564305"/>
    <lineage>
        <taxon>Eukaryota</taxon>
        <taxon>Fungi</taxon>
        <taxon>Dikarya</taxon>
        <taxon>Basidiomycota</taxon>
        <taxon>Agaricomycotina</taxon>
        <taxon>Tremellomycetes</taxon>
        <taxon>Tremellales</taxon>
        <taxon>Cryptococcaceae</taxon>
        <taxon>Kwoniella</taxon>
    </lineage>
</organism>
<evidence type="ECO:0000313" key="6">
    <source>
        <dbReference type="Proteomes" id="UP001329825"/>
    </source>
</evidence>
<evidence type="ECO:0000313" key="5">
    <source>
        <dbReference type="EMBL" id="WRT69384.1"/>
    </source>
</evidence>
<dbReference type="InterPro" id="IPR010760">
    <property type="entry name" value="DNA-repair_Swi5"/>
</dbReference>
<keyword evidence="6" id="KW-1185">Reference proteome</keyword>
<dbReference type="Pfam" id="PF07061">
    <property type="entry name" value="Swi5"/>
    <property type="match status" value="1"/>
</dbReference>
<sequence length="112" mass="12210">MSQSSCRKSPDTTSSAAISTSSAPTSTSSTRTNMSKQSTKDDRILALQEEIQNLKAGLGEYDPNVIIQNHIRLLHTYNEVKDGTQSLIGKYAQITGKTIREAHVEMGLPLTD</sequence>
<evidence type="ECO:0008006" key="7">
    <source>
        <dbReference type="Google" id="ProtNLM"/>
    </source>
</evidence>
<gene>
    <name evidence="5" type="ORF">IL334_006368</name>
</gene>